<dbReference type="PATRIC" id="fig|1094564.3.peg.859"/>
<proteinExistence type="predicted"/>
<evidence type="ECO:0000313" key="2">
    <source>
        <dbReference type="Proteomes" id="UP000002646"/>
    </source>
</evidence>
<accession>J0QRQ3</accession>
<dbReference type="Proteomes" id="UP000002646">
    <property type="component" value="Unassembled WGS sequence"/>
</dbReference>
<organism evidence="1 2">
    <name type="scientific">Cardidatus Bartonella washoeensis 085-0475</name>
    <dbReference type="NCBI Taxonomy" id="1094564"/>
    <lineage>
        <taxon>Bacteria</taxon>
        <taxon>Pseudomonadati</taxon>
        <taxon>Pseudomonadota</taxon>
        <taxon>Alphaproteobacteria</taxon>
        <taxon>Hyphomicrobiales</taxon>
        <taxon>Bartonellaceae</taxon>
        <taxon>Bartonella</taxon>
    </lineage>
</organism>
<gene>
    <name evidence="1" type="ORF">MCW_00736</name>
</gene>
<comment type="caution">
    <text evidence="1">The sequence shown here is derived from an EMBL/GenBank/DDBJ whole genome shotgun (WGS) entry which is preliminary data.</text>
</comment>
<evidence type="ECO:0000313" key="1">
    <source>
        <dbReference type="EMBL" id="EJF85749.1"/>
    </source>
</evidence>
<reference evidence="1 2" key="1">
    <citation type="submission" date="2012-03" db="EMBL/GenBank/DDBJ databases">
        <title>The Genome Sequence of Bartonella washoensis 085-0475.</title>
        <authorList>
            <consortium name="The Broad Institute Genome Sequencing Platform"/>
            <consortium name="The Broad Institute Genome Sequencing Center for Infectious Disease"/>
            <person name="Feldgarden M."/>
            <person name="Kirby J."/>
            <person name="Kosoy M."/>
            <person name="Birtles R."/>
            <person name="Probert W.S."/>
            <person name="Chiaraviglio L."/>
            <person name="Young S.K."/>
            <person name="Zeng Q."/>
            <person name="Gargeya S."/>
            <person name="Fitzgerald M."/>
            <person name="Haas B."/>
            <person name="Abouelleil A."/>
            <person name="Alvarado L."/>
            <person name="Arachchi H.M."/>
            <person name="Berlin A."/>
            <person name="Chapman S.B."/>
            <person name="Gearin G."/>
            <person name="Goldberg J."/>
            <person name="Griggs A."/>
            <person name="Gujja S."/>
            <person name="Hansen M."/>
            <person name="Heiman D."/>
            <person name="Howarth C."/>
            <person name="Larimer J."/>
            <person name="Lui A."/>
            <person name="MacDonald P.J.P."/>
            <person name="McCowen C."/>
            <person name="Montmayeur A."/>
            <person name="Murphy C."/>
            <person name="Neiman D."/>
            <person name="Pearson M."/>
            <person name="Priest M."/>
            <person name="Roberts A."/>
            <person name="Saif S."/>
            <person name="Shea T."/>
            <person name="Sisk P."/>
            <person name="Stolte C."/>
            <person name="Sykes S."/>
            <person name="Wortman J."/>
            <person name="Nusbaum C."/>
            <person name="Birren B."/>
        </authorList>
    </citation>
    <scope>NUCLEOTIDE SEQUENCE [LARGE SCALE GENOMIC DNA]</scope>
    <source>
        <strain evidence="1 2">085-0475</strain>
    </source>
</reference>
<dbReference type="RefSeq" id="WP_006923055.1">
    <property type="nucleotide sequence ID" value="NZ_JH725101.1"/>
</dbReference>
<sequence>MFGWLSGWSNTGLSHSSSNAWSDISSINFSSSGSQPGCTVGDYLSTANSYGVVGRDIGRTGGVFVGGIAGGLSSGGLGMILGAGTGGGIGAGLGYGVGAGIGLNAQYNACYY</sequence>
<dbReference type="HOGENOM" id="CLU_177538_0_0_5"/>
<dbReference type="STRING" id="1094564.MCW_00736"/>
<protein>
    <submittedName>
        <fullName evidence="1">Uncharacterized protein</fullName>
    </submittedName>
</protein>
<name>J0QRQ3_9HYPH</name>
<dbReference type="EMBL" id="AILX01000007">
    <property type="protein sequence ID" value="EJF85749.1"/>
    <property type="molecule type" value="Genomic_DNA"/>
</dbReference>
<dbReference type="AlphaFoldDB" id="J0QRQ3"/>